<dbReference type="InterPro" id="IPR037133">
    <property type="entry name" value="THP_succinylTrfase_N_sf"/>
</dbReference>
<feature type="domain" description="Tetrahydrodipicolinate-N-succinyltransferase chain A" evidence="10">
    <location>
        <begin position="4"/>
        <end position="67"/>
    </location>
</feature>
<dbReference type="Pfam" id="PF14805">
    <property type="entry name" value="THDPS_N_2"/>
    <property type="match status" value="1"/>
</dbReference>
<dbReference type="CDD" id="cd03350">
    <property type="entry name" value="LbH_THP_succinylT"/>
    <property type="match status" value="1"/>
</dbReference>
<dbReference type="InterPro" id="IPR005664">
    <property type="entry name" value="DapD_Trfase_Hexpep_rpt_fam"/>
</dbReference>
<organism evidence="11 12">
    <name type="scientific">Buchnera aphidicola</name>
    <name type="common">Melanaphis sacchari</name>
    <dbReference type="NCBI Taxonomy" id="2173854"/>
    <lineage>
        <taxon>Bacteria</taxon>
        <taxon>Pseudomonadati</taxon>
        <taxon>Pseudomonadota</taxon>
        <taxon>Gammaproteobacteria</taxon>
        <taxon>Enterobacterales</taxon>
        <taxon>Erwiniaceae</taxon>
        <taxon>Buchnera</taxon>
    </lineage>
</organism>
<evidence type="ECO:0000256" key="6">
    <source>
        <dbReference type="ARBA" id="ARBA00022915"/>
    </source>
</evidence>
<comment type="subunit">
    <text evidence="9">Homotrimer.</text>
</comment>
<reference evidence="11 12" key="1">
    <citation type="submission" date="2018-04" db="EMBL/GenBank/DDBJ databases">
        <title>Genome sequence of Buchnera aphidicola from Melaphis sacchari.</title>
        <authorList>
            <person name="Geib S.M."/>
            <person name="Palmer N.A."/>
            <person name="Sattler S.E."/>
            <person name="Sarath G."/>
        </authorList>
    </citation>
    <scope>NUCLEOTIDE SEQUENCE [LARGE SCALE GENOMIC DNA]</scope>
    <source>
        <strain evidence="11 12">LSU</strain>
    </source>
</reference>
<dbReference type="Gene3D" id="1.10.166.10">
    <property type="entry name" value="Tetrahydrodipicolinate-N-succinyltransferase, N-terminal domain"/>
    <property type="match status" value="1"/>
</dbReference>
<dbReference type="PANTHER" id="PTHR43300:SF10">
    <property type="entry name" value="2,3,4,5-TETRAHYDROPYRIDINE-2,6-DICARBOXYLATE N-ACETYLTRANSFERASE"/>
    <property type="match status" value="1"/>
</dbReference>
<evidence type="ECO:0000313" key="12">
    <source>
        <dbReference type="Proteomes" id="UP000244884"/>
    </source>
</evidence>
<dbReference type="Proteomes" id="UP000244884">
    <property type="component" value="Chromosome"/>
</dbReference>
<dbReference type="EC" id="2.3.1.117" evidence="9"/>
<dbReference type="EMBL" id="CP029161">
    <property type="protein sequence ID" value="AWH90549.1"/>
    <property type="molecule type" value="Genomic_DNA"/>
</dbReference>
<evidence type="ECO:0000256" key="8">
    <source>
        <dbReference type="ARBA" id="ARBA00023315"/>
    </source>
</evidence>
<evidence type="ECO:0000256" key="4">
    <source>
        <dbReference type="ARBA" id="ARBA00022679"/>
    </source>
</evidence>
<dbReference type="GO" id="GO:0009089">
    <property type="term" value="P:lysine biosynthetic process via diaminopimelate"/>
    <property type="evidence" value="ECO:0007669"/>
    <property type="project" value="UniProtKB-UniRule"/>
</dbReference>
<name>A0A2U8DFG4_9GAMM</name>
<keyword evidence="7 9" id="KW-0457">Lysine biosynthesis</keyword>
<feature type="binding site" evidence="9">
    <location>
        <position position="141"/>
    </location>
    <ligand>
        <name>substrate</name>
    </ligand>
</feature>
<dbReference type="HAMAP" id="MF_00811">
    <property type="entry name" value="DapD"/>
    <property type="match status" value="1"/>
</dbReference>
<comment type="similarity">
    <text evidence="1 9">Belongs to the transferase hexapeptide repeat family.</text>
</comment>
<dbReference type="InterPro" id="IPR023180">
    <property type="entry name" value="THP_succinylTrfase_dom1"/>
</dbReference>
<evidence type="ECO:0000256" key="5">
    <source>
        <dbReference type="ARBA" id="ARBA00022737"/>
    </source>
</evidence>
<dbReference type="SUPFAM" id="SSF51161">
    <property type="entry name" value="Trimeric LpxA-like enzymes"/>
    <property type="match status" value="1"/>
</dbReference>
<sequence>MKKFKEIIENFYSKKNEANITKIDNQVQETIYHIIHLLNIGKLRISEKKNNVWITHEWLKKAILLYMYFKKNKIFSGKYNNYYDKIPLKYQEYTKEQFKKEGVRIVPPATVRYGAFINSNTIIMPSYINIGSYIDQGTMIDTWATVGSCAQIGKNVHLSGGAGIGGVLEPLQNNPTIIEDNCFIGARSEIVEGVIIEQGSVISMGVFIGKSTKIYDRETGEIFYGKVPANSVVVSGSLPSENKKYSLYAAIIVKKVDSKTLKKVEINQLLRNIK</sequence>
<evidence type="ECO:0000256" key="1">
    <source>
        <dbReference type="ARBA" id="ARBA00007274"/>
    </source>
</evidence>
<keyword evidence="6 9" id="KW-0220">Diaminopimelate biosynthesis</keyword>
<keyword evidence="8 9" id="KW-0012">Acyltransferase</keyword>
<evidence type="ECO:0000256" key="3">
    <source>
        <dbReference type="ARBA" id="ARBA00022605"/>
    </source>
</evidence>
<comment type="pathway">
    <text evidence="9">Amino-acid biosynthesis; L-lysine biosynthesis via DAP pathway; LL-2,6-diaminopimelate from (S)-tetrahydrodipicolinate (succinylase route): step 1/3.</text>
</comment>
<dbReference type="PANTHER" id="PTHR43300">
    <property type="entry name" value="ACETYLTRANSFERASE"/>
    <property type="match status" value="1"/>
</dbReference>
<dbReference type="RefSeq" id="WP_158341323.1">
    <property type="nucleotide sequence ID" value="NZ_CP029161.1"/>
</dbReference>
<evidence type="ECO:0000313" key="11">
    <source>
        <dbReference type="EMBL" id="AWH90549.1"/>
    </source>
</evidence>
<keyword evidence="4 9" id="KW-0808">Transferase</keyword>
<keyword evidence="3 9" id="KW-0028">Amino-acid biosynthesis</keyword>
<comment type="catalytic activity">
    <reaction evidence="9">
        <text>(S)-2,3,4,5-tetrahydrodipicolinate + succinyl-CoA + H2O = (S)-2-succinylamino-6-oxoheptanedioate + CoA</text>
        <dbReference type="Rhea" id="RHEA:17325"/>
        <dbReference type="ChEBI" id="CHEBI:15377"/>
        <dbReference type="ChEBI" id="CHEBI:15685"/>
        <dbReference type="ChEBI" id="CHEBI:16845"/>
        <dbReference type="ChEBI" id="CHEBI:57287"/>
        <dbReference type="ChEBI" id="CHEBI:57292"/>
        <dbReference type="EC" id="2.3.1.117"/>
    </reaction>
</comment>
<accession>A0A2U8DFG4</accession>
<dbReference type="GO" id="GO:0019877">
    <property type="term" value="P:diaminopimelate biosynthetic process"/>
    <property type="evidence" value="ECO:0007669"/>
    <property type="project" value="UniProtKB-UniRule"/>
</dbReference>
<gene>
    <name evidence="9 11" type="primary">dapD</name>
    <name evidence="11" type="ORF">DD681_01880</name>
</gene>
<proteinExistence type="inferred from homology"/>
<dbReference type="UniPathway" id="UPA00034">
    <property type="reaction ID" value="UER00019"/>
</dbReference>
<dbReference type="InterPro" id="IPR011004">
    <property type="entry name" value="Trimer_LpxA-like_sf"/>
</dbReference>
<dbReference type="GO" id="GO:0005737">
    <property type="term" value="C:cytoplasm"/>
    <property type="evidence" value="ECO:0007669"/>
    <property type="project" value="UniProtKB-SubCell"/>
</dbReference>
<evidence type="ECO:0000256" key="7">
    <source>
        <dbReference type="ARBA" id="ARBA00023154"/>
    </source>
</evidence>
<protein>
    <recommendedName>
        <fullName evidence="9">2,3,4,5-tetrahydropyridine-2,6-dicarboxylate N-succinyltransferase</fullName>
        <ecNumber evidence="9">2.3.1.117</ecNumber>
    </recommendedName>
    <alternativeName>
        <fullName evidence="9">Tetrahydrodipicolinate N-succinyltransferase</fullName>
        <shortName evidence="9">THDP succinyltransferase</shortName>
        <shortName evidence="9">THP succinyltransferase</shortName>
        <shortName evidence="9">Tetrahydropicolinate succinylase</shortName>
    </alternativeName>
</protein>
<dbReference type="NCBIfam" id="TIGR00965">
    <property type="entry name" value="dapD"/>
    <property type="match status" value="1"/>
</dbReference>
<dbReference type="GO" id="GO:0008666">
    <property type="term" value="F:2,3,4,5-tetrahydropyridine-2,6-dicarboxylate N-succinyltransferase activity"/>
    <property type="evidence" value="ECO:0007669"/>
    <property type="project" value="UniProtKB-UniRule"/>
</dbReference>
<feature type="binding site" evidence="9">
    <location>
        <position position="104"/>
    </location>
    <ligand>
        <name>substrate</name>
    </ligand>
</feature>
<keyword evidence="5 9" id="KW-0677">Repeat</keyword>
<dbReference type="InterPro" id="IPR050179">
    <property type="entry name" value="Trans_hexapeptide_repeat"/>
</dbReference>
<dbReference type="AlphaFoldDB" id="A0A2U8DFG4"/>
<evidence type="ECO:0000256" key="9">
    <source>
        <dbReference type="HAMAP-Rule" id="MF_00811"/>
    </source>
</evidence>
<dbReference type="InterPro" id="IPR001451">
    <property type="entry name" value="Hexapep"/>
</dbReference>
<keyword evidence="2 9" id="KW-0963">Cytoplasm</keyword>
<evidence type="ECO:0000259" key="10">
    <source>
        <dbReference type="Pfam" id="PF14805"/>
    </source>
</evidence>
<dbReference type="NCBIfam" id="NF008808">
    <property type="entry name" value="PRK11830.1"/>
    <property type="match status" value="1"/>
</dbReference>
<dbReference type="Gene3D" id="2.160.10.10">
    <property type="entry name" value="Hexapeptide repeat proteins"/>
    <property type="match status" value="1"/>
</dbReference>
<dbReference type="OrthoDB" id="9775362at2"/>
<evidence type="ECO:0000256" key="2">
    <source>
        <dbReference type="ARBA" id="ARBA00022490"/>
    </source>
</evidence>
<dbReference type="Pfam" id="PF14602">
    <property type="entry name" value="Hexapep_2"/>
    <property type="match status" value="1"/>
</dbReference>
<comment type="subcellular location">
    <subcellularLocation>
        <location evidence="9">Cytoplasm</location>
    </subcellularLocation>
</comment>